<gene>
    <name evidence="6" type="ORF">HZA66_01800</name>
</gene>
<dbReference type="Pfam" id="PF00106">
    <property type="entry name" value="adh_short"/>
    <property type="match status" value="1"/>
</dbReference>
<dbReference type="GO" id="GO:0016491">
    <property type="term" value="F:oxidoreductase activity"/>
    <property type="evidence" value="ECO:0007669"/>
    <property type="project" value="UniProtKB-KW"/>
</dbReference>
<accession>A0A933VTZ7</accession>
<comment type="caution">
    <text evidence="6">The sequence shown here is derived from an EMBL/GenBank/DDBJ whole genome shotgun (WGS) entry which is preliminary data.</text>
</comment>
<dbReference type="PANTHER" id="PTHR42808:SF3">
    <property type="entry name" value="HYDROXYSTEROID DEHYDROGENASE-LIKE PROTEIN 2"/>
    <property type="match status" value="1"/>
</dbReference>
<dbReference type="Proteomes" id="UP000782519">
    <property type="component" value="Unassembled WGS sequence"/>
</dbReference>
<evidence type="ECO:0000256" key="4">
    <source>
        <dbReference type="ARBA" id="ARBA00023002"/>
    </source>
</evidence>
<dbReference type="InterPro" id="IPR002347">
    <property type="entry name" value="SDR_fam"/>
</dbReference>
<organism evidence="6 7">
    <name type="scientific">Rhodopseudomonas palustris</name>
    <dbReference type="NCBI Taxonomy" id="1076"/>
    <lineage>
        <taxon>Bacteria</taxon>
        <taxon>Pseudomonadati</taxon>
        <taxon>Pseudomonadota</taxon>
        <taxon>Alphaproteobacteria</taxon>
        <taxon>Hyphomicrobiales</taxon>
        <taxon>Nitrobacteraceae</taxon>
        <taxon>Rhodopseudomonas</taxon>
    </lineage>
</organism>
<sequence>MASLKGKTLFITGASRGIGLAIALRAARDGANIAIAAKTTEPHPKLQGTIYTAADEIRAAGGQALPLVCDIRDEAQVIDAINRTVAEFGGLDICVNNASAISLTNSQATDMKRYDLMMGINSRGTFMVSKYCIPHLKKAANPHILMLSPPLDMKAKWFAASTAYTSAKFGMSMVVLGLSGELKGAGVAVNALWPRTTIATAAVGNLLGGDAMMRASRTPEIMGDAAHAILTRPSREFTGQFCIDDKVLFDSGVTDFERYRVDPSVQLMSDFFVPDDDIPPPGVTVASLPGAKG</sequence>
<dbReference type="SUPFAM" id="SSF51735">
    <property type="entry name" value="NAD(P)-binding Rossmann-fold domains"/>
    <property type="match status" value="1"/>
</dbReference>
<keyword evidence="4" id="KW-0560">Oxidoreductase</keyword>
<dbReference type="AlphaFoldDB" id="A0A933VTZ7"/>
<dbReference type="NCBIfam" id="NF006133">
    <property type="entry name" value="PRK08278.1"/>
    <property type="match status" value="1"/>
</dbReference>
<name>A0A933VTZ7_RHOPL</name>
<dbReference type="PROSITE" id="PS00061">
    <property type="entry name" value="ADH_SHORT"/>
    <property type="match status" value="1"/>
</dbReference>
<keyword evidence="3" id="KW-0521">NADP</keyword>
<dbReference type="InterPro" id="IPR036291">
    <property type="entry name" value="NAD(P)-bd_dom_sf"/>
</dbReference>
<dbReference type="EMBL" id="JACRJB010000006">
    <property type="protein sequence ID" value="MBI5128152.1"/>
    <property type="molecule type" value="Genomic_DNA"/>
</dbReference>
<comment type="subcellular location">
    <subcellularLocation>
        <location evidence="1">Peroxisome</location>
    </subcellularLocation>
</comment>
<evidence type="ECO:0000256" key="3">
    <source>
        <dbReference type="ARBA" id="ARBA00022857"/>
    </source>
</evidence>
<proteinExistence type="inferred from homology"/>
<dbReference type="FunFam" id="3.40.50.720:FF:000301">
    <property type="entry name" value="Hydroxysteroid dehydrogenase like 2"/>
    <property type="match status" value="1"/>
</dbReference>
<evidence type="ECO:0000313" key="6">
    <source>
        <dbReference type="EMBL" id="MBI5128152.1"/>
    </source>
</evidence>
<dbReference type="InterPro" id="IPR020904">
    <property type="entry name" value="Sc_DH/Rdtase_CS"/>
</dbReference>
<dbReference type="Gene3D" id="3.40.50.720">
    <property type="entry name" value="NAD(P)-binding Rossmann-like Domain"/>
    <property type="match status" value="1"/>
</dbReference>
<dbReference type="CDD" id="cd09762">
    <property type="entry name" value="HSDL2_SDR_c"/>
    <property type="match status" value="1"/>
</dbReference>
<comment type="similarity">
    <text evidence="2">Belongs to the short-chain dehydrogenases/reductases (SDR) family.</text>
</comment>
<dbReference type="PANTHER" id="PTHR42808">
    <property type="entry name" value="HYDROXYSTEROID DEHYDROGENASE-LIKE PROTEIN 2"/>
    <property type="match status" value="1"/>
</dbReference>
<dbReference type="InterPro" id="IPR051935">
    <property type="entry name" value="HSDL2"/>
</dbReference>
<evidence type="ECO:0000256" key="2">
    <source>
        <dbReference type="ARBA" id="ARBA00006484"/>
    </source>
</evidence>
<keyword evidence="5" id="KW-0576">Peroxisome</keyword>
<protein>
    <submittedName>
        <fullName evidence="6">NAD(P)-dependent oxidoreductase</fullName>
    </submittedName>
</protein>
<evidence type="ECO:0000313" key="7">
    <source>
        <dbReference type="Proteomes" id="UP000782519"/>
    </source>
</evidence>
<dbReference type="PRINTS" id="PR00081">
    <property type="entry name" value="GDHRDH"/>
</dbReference>
<evidence type="ECO:0000256" key="1">
    <source>
        <dbReference type="ARBA" id="ARBA00004275"/>
    </source>
</evidence>
<evidence type="ECO:0000256" key="5">
    <source>
        <dbReference type="ARBA" id="ARBA00023140"/>
    </source>
</evidence>
<reference evidence="6" key="1">
    <citation type="submission" date="2020-07" db="EMBL/GenBank/DDBJ databases">
        <title>Huge and variable diversity of episymbiotic CPR bacteria and DPANN archaea in groundwater ecosystems.</title>
        <authorList>
            <person name="He C.Y."/>
            <person name="Keren R."/>
            <person name="Whittaker M."/>
            <person name="Farag I.F."/>
            <person name="Doudna J."/>
            <person name="Cate J.H.D."/>
            <person name="Banfield J.F."/>
        </authorList>
    </citation>
    <scope>NUCLEOTIDE SEQUENCE</scope>
    <source>
        <strain evidence="6">NC_groundwater_1818_Pr3_B-0.1um_66_35</strain>
    </source>
</reference>